<protein>
    <recommendedName>
        <fullName evidence="2">NTF2-like domain-containing protein</fullName>
    </recommendedName>
</protein>
<keyword evidence="4" id="KW-1185">Reference proteome</keyword>
<comment type="caution">
    <text evidence="3">The sequence shown here is derived from an EMBL/GenBank/DDBJ whole genome shotgun (WGS) entry which is preliminary data.</text>
</comment>
<feature type="signal peptide" evidence="1">
    <location>
        <begin position="1"/>
        <end position="15"/>
    </location>
</feature>
<organism evidence="3 4">
    <name type="scientific">Pseudocercospora fuligena</name>
    <dbReference type="NCBI Taxonomy" id="685502"/>
    <lineage>
        <taxon>Eukaryota</taxon>
        <taxon>Fungi</taxon>
        <taxon>Dikarya</taxon>
        <taxon>Ascomycota</taxon>
        <taxon>Pezizomycotina</taxon>
        <taxon>Dothideomycetes</taxon>
        <taxon>Dothideomycetidae</taxon>
        <taxon>Mycosphaerellales</taxon>
        <taxon>Mycosphaerellaceae</taxon>
        <taxon>Pseudocercospora</taxon>
    </lineage>
</organism>
<dbReference type="EMBL" id="JABCIY010000150">
    <property type="protein sequence ID" value="KAF7192117.1"/>
    <property type="molecule type" value="Genomic_DNA"/>
</dbReference>
<proteinExistence type="predicted"/>
<dbReference type="InterPro" id="IPR058645">
    <property type="entry name" value="NTF2-like_dom_7"/>
</dbReference>
<name>A0A8H6VIY1_9PEZI</name>
<evidence type="ECO:0000259" key="2">
    <source>
        <dbReference type="Pfam" id="PF26534"/>
    </source>
</evidence>
<dbReference type="Proteomes" id="UP000660729">
    <property type="component" value="Unassembled WGS sequence"/>
</dbReference>
<gene>
    <name evidence="3" type="ORF">HII31_06503</name>
</gene>
<sequence>MLSLLLATLITSTLANPCGPLSSTCPCLGSAEAANIALRWLEIFQTDSSGNGTGAALIESTIAENFTYYDEGASFGDPAAVYSNKTALEDSIAGTGYSGTLVTDVKHTVLTTFASCDTIGLRWQSDSKSAKAENVTVPVGTKVSYKGNDYLQVDLGTRLIFNVTSSSDLINYYIALGDDVIKANL</sequence>
<reference evidence="3" key="1">
    <citation type="submission" date="2020-04" db="EMBL/GenBank/DDBJ databases">
        <title>Draft genome resource of the tomato pathogen Pseudocercospora fuligena.</title>
        <authorList>
            <person name="Zaccaron A."/>
        </authorList>
    </citation>
    <scope>NUCLEOTIDE SEQUENCE</scope>
    <source>
        <strain evidence="3">PF001</strain>
    </source>
</reference>
<feature type="domain" description="NTF2-like" evidence="2">
    <location>
        <begin position="27"/>
        <end position="178"/>
    </location>
</feature>
<accession>A0A8H6VIY1</accession>
<dbReference type="AlphaFoldDB" id="A0A8H6VIY1"/>
<dbReference type="OrthoDB" id="3526850at2759"/>
<evidence type="ECO:0000313" key="3">
    <source>
        <dbReference type="EMBL" id="KAF7192117.1"/>
    </source>
</evidence>
<keyword evidence="1" id="KW-0732">Signal</keyword>
<dbReference type="Pfam" id="PF26534">
    <property type="entry name" value="NTF2_7"/>
    <property type="match status" value="1"/>
</dbReference>
<feature type="chain" id="PRO_5034818331" description="NTF2-like domain-containing protein" evidence="1">
    <location>
        <begin position="16"/>
        <end position="185"/>
    </location>
</feature>
<evidence type="ECO:0000256" key="1">
    <source>
        <dbReference type="SAM" id="SignalP"/>
    </source>
</evidence>
<evidence type="ECO:0000313" key="4">
    <source>
        <dbReference type="Proteomes" id="UP000660729"/>
    </source>
</evidence>